<dbReference type="InterPro" id="IPR032807">
    <property type="entry name" value="GNVR"/>
</dbReference>
<dbReference type="InterPro" id="IPR050445">
    <property type="entry name" value="Bact_polysacc_biosynth/exp"/>
</dbReference>
<dbReference type="InterPro" id="IPR003856">
    <property type="entry name" value="LPS_length_determ_N"/>
</dbReference>
<dbReference type="Pfam" id="PF02706">
    <property type="entry name" value="Wzz"/>
    <property type="match status" value="1"/>
</dbReference>
<feature type="domain" description="Polysaccharide chain length determinant N-terminal" evidence="8">
    <location>
        <begin position="12"/>
        <end position="105"/>
    </location>
</feature>
<feature type="coiled-coil region" evidence="6">
    <location>
        <begin position="179"/>
        <end position="206"/>
    </location>
</feature>
<dbReference type="PANTHER" id="PTHR32309:SF13">
    <property type="entry name" value="FERRIC ENTEROBACTIN TRANSPORT PROTEIN FEPE"/>
    <property type="match status" value="1"/>
</dbReference>
<keyword evidence="3 7" id="KW-0812">Transmembrane</keyword>
<keyword evidence="5 7" id="KW-0472">Membrane</keyword>
<organism evidence="10 11">
    <name type="scientific">Pseudomonas alkylphenolica</name>
    <dbReference type="NCBI Taxonomy" id="237609"/>
    <lineage>
        <taxon>Bacteria</taxon>
        <taxon>Pseudomonadati</taxon>
        <taxon>Pseudomonadota</taxon>
        <taxon>Gammaproteobacteria</taxon>
        <taxon>Pseudomonadales</taxon>
        <taxon>Pseudomonadaceae</taxon>
        <taxon>Pseudomonas</taxon>
    </lineage>
</organism>
<accession>A0A443ZGA4</accession>
<name>A0A443ZGA4_9PSED</name>
<evidence type="ECO:0000259" key="8">
    <source>
        <dbReference type="Pfam" id="PF02706"/>
    </source>
</evidence>
<protein>
    <recommendedName>
        <fullName evidence="12">Chain-length determining protein</fullName>
    </recommendedName>
</protein>
<feature type="domain" description="Tyrosine-protein kinase G-rich" evidence="9">
    <location>
        <begin position="302"/>
        <end position="337"/>
    </location>
</feature>
<evidence type="ECO:0000256" key="3">
    <source>
        <dbReference type="ARBA" id="ARBA00022692"/>
    </source>
</evidence>
<dbReference type="GO" id="GO:0004713">
    <property type="term" value="F:protein tyrosine kinase activity"/>
    <property type="evidence" value="ECO:0007669"/>
    <property type="project" value="TreeGrafter"/>
</dbReference>
<dbReference type="Proteomes" id="UP000288983">
    <property type="component" value="Unassembled WGS sequence"/>
</dbReference>
<reference evidence="10 11" key="1">
    <citation type="submission" date="2018-06" db="EMBL/GenBank/DDBJ databases">
        <title>Bacteria isolated from soil of Wuhan.</title>
        <authorList>
            <person name="Wei X."/>
            <person name="Chunhua H."/>
        </authorList>
    </citation>
    <scope>NUCLEOTIDE SEQUENCE [LARGE SCALE GENOMIC DNA]</scope>
    <source>
        <strain evidence="11">xwS2</strain>
    </source>
</reference>
<dbReference type="Pfam" id="PF13807">
    <property type="entry name" value="GNVR"/>
    <property type="match status" value="1"/>
</dbReference>
<feature type="transmembrane region" description="Helical" evidence="7">
    <location>
        <begin position="28"/>
        <end position="47"/>
    </location>
</feature>
<keyword evidence="6" id="KW-0175">Coiled coil</keyword>
<evidence type="ECO:0000256" key="2">
    <source>
        <dbReference type="ARBA" id="ARBA00022475"/>
    </source>
</evidence>
<dbReference type="GO" id="GO:0005886">
    <property type="term" value="C:plasma membrane"/>
    <property type="evidence" value="ECO:0007669"/>
    <property type="project" value="UniProtKB-SubCell"/>
</dbReference>
<dbReference type="AlphaFoldDB" id="A0A443ZGA4"/>
<comment type="subcellular location">
    <subcellularLocation>
        <location evidence="1">Cell membrane</location>
        <topology evidence="1">Multi-pass membrane protein</topology>
    </subcellularLocation>
</comment>
<keyword evidence="2" id="KW-1003">Cell membrane</keyword>
<proteinExistence type="predicted"/>
<dbReference type="Gene3D" id="3.30.1890.10">
    <property type="entry name" value="FepE-like"/>
    <property type="match status" value="1"/>
</dbReference>
<gene>
    <name evidence="10" type="ORF">DM813_24060</name>
</gene>
<dbReference type="SUPFAM" id="SSF160355">
    <property type="entry name" value="Bacterial polysaccharide co-polymerase-like"/>
    <property type="match status" value="1"/>
</dbReference>
<dbReference type="RefSeq" id="WP_128325889.1">
    <property type="nucleotide sequence ID" value="NZ_QJRG01000049.1"/>
</dbReference>
<dbReference type="OrthoDB" id="8113255at2"/>
<evidence type="ECO:0000256" key="1">
    <source>
        <dbReference type="ARBA" id="ARBA00004651"/>
    </source>
</evidence>
<sequence length="347" mass="39056">MRNDRERCSSSEEVDLVELIEGIWQQKLLILMVTLVVTAVAVAYAMLAKPVYEAKVFLVAPSVSDIAELNYGRNEETGLEPYTVKKVFDVFMQHLDGETLRRQFFREVFLPSLQQPQGARGALYAAFNSTLDVEQEAGEQGRAFLAIRNSDPEIASEWAAAYVSRASDSARAEVIGSVTKEAQVRASNLQQQIENLRESGLRLRDDKIKRLREALRIAEAIGLDNPPLINGDISREVSTKMDGELTYMRGTKALKAEISNLEQRKTDDPFIDNLRNLQIRQELFQGLSESTRDVSVYRLDGTIEQPDSPIKPRRALIVIIGLFAGIFIGCFLAILRYAFQNLRKNRG</sequence>
<evidence type="ECO:0000256" key="4">
    <source>
        <dbReference type="ARBA" id="ARBA00022989"/>
    </source>
</evidence>
<keyword evidence="4 7" id="KW-1133">Transmembrane helix</keyword>
<evidence type="ECO:0008006" key="12">
    <source>
        <dbReference type="Google" id="ProtNLM"/>
    </source>
</evidence>
<dbReference type="EMBL" id="QJRG01000049">
    <property type="protein sequence ID" value="RWU17765.1"/>
    <property type="molecule type" value="Genomic_DNA"/>
</dbReference>
<evidence type="ECO:0000256" key="6">
    <source>
        <dbReference type="SAM" id="Coils"/>
    </source>
</evidence>
<evidence type="ECO:0000313" key="11">
    <source>
        <dbReference type="Proteomes" id="UP000288983"/>
    </source>
</evidence>
<evidence type="ECO:0000256" key="5">
    <source>
        <dbReference type="ARBA" id="ARBA00023136"/>
    </source>
</evidence>
<dbReference type="PANTHER" id="PTHR32309">
    <property type="entry name" value="TYROSINE-PROTEIN KINASE"/>
    <property type="match status" value="1"/>
</dbReference>
<feature type="transmembrane region" description="Helical" evidence="7">
    <location>
        <begin position="315"/>
        <end position="339"/>
    </location>
</feature>
<evidence type="ECO:0000256" key="7">
    <source>
        <dbReference type="SAM" id="Phobius"/>
    </source>
</evidence>
<evidence type="ECO:0000313" key="10">
    <source>
        <dbReference type="EMBL" id="RWU17765.1"/>
    </source>
</evidence>
<evidence type="ECO:0000259" key="9">
    <source>
        <dbReference type="Pfam" id="PF13807"/>
    </source>
</evidence>
<comment type="caution">
    <text evidence="10">The sequence shown here is derived from an EMBL/GenBank/DDBJ whole genome shotgun (WGS) entry which is preliminary data.</text>
</comment>